<keyword evidence="1" id="KW-0449">Lipoprotein</keyword>
<sequence>MKKILLTLSLLILVGCGYKPSAHYIKNVIDGTIYVFVVVDSKEPENAAYIKDALHQMILTRFKGSLAPKESAENVIVASYEGTTFTPISYTNGYITRYRAEIKIEFELKGVKMHFKRKIRTQVEENITGSSRLSSSLRIEAIKRGMAKALDQFLAYASTNGVMIEENLKIEEAKKLEEERINP</sequence>
<evidence type="ECO:0000313" key="1">
    <source>
        <dbReference type="EMBL" id="SFV62366.1"/>
    </source>
</evidence>
<reference evidence="1" key="1">
    <citation type="submission" date="2016-10" db="EMBL/GenBank/DDBJ databases">
        <authorList>
            <person name="de Groot N.N."/>
        </authorList>
    </citation>
    <scope>NUCLEOTIDE SEQUENCE</scope>
</reference>
<dbReference type="PROSITE" id="PS51257">
    <property type="entry name" value="PROKAR_LIPOPROTEIN"/>
    <property type="match status" value="1"/>
</dbReference>
<proteinExistence type="predicted"/>
<accession>A0A1W1C9B6</accession>
<organism evidence="1">
    <name type="scientific">hydrothermal vent metagenome</name>
    <dbReference type="NCBI Taxonomy" id="652676"/>
    <lineage>
        <taxon>unclassified sequences</taxon>
        <taxon>metagenomes</taxon>
        <taxon>ecological metagenomes</taxon>
    </lineage>
</organism>
<gene>
    <name evidence="1" type="ORF">MNB_SV-9-1082</name>
</gene>
<protein>
    <submittedName>
        <fullName evidence="1">Probable lipoprotein Cj1090c</fullName>
    </submittedName>
</protein>
<dbReference type="AlphaFoldDB" id="A0A1W1C9B6"/>
<dbReference type="EMBL" id="FPHG01000052">
    <property type="protein sequence ID" value="SFV62366.1"/>
    <property type="molecule type" value="Genomic_DNA"/>
</dbReference>
<name>A0A1W1C9B6_9ZZZZ</name>